<feature type="binding site" evidence="17">
    <location>
        <position position="36"/>
    </location>
    <ligand>
        <name>ATP</name>
        <dbReference type="ChEBI" id="CHEBI:30616"/>
    </ligand>
</feature>
<keyword evidence="9 17" id="KW-0067">ATP-binding</keyword>
<evidence type="ECO:0000256" key="13">
    <source>
        <dbReference type="ARBA" id="ARBA00023209"/>
    </source>
</evidence>
<dbReference type="GO" id="GO:0008654">
    <property type="term" value="P:phospholipid biosynthetic process"/>
    <property type="evidence" value="ECO:0007669"/>
    <property type="project" value="UniProtKB-KW"/>
</dbReference>
<reference evidence="20 21" key="1">
    <citation type="journal article" date="2015" name="Genome Announc.">
        <title>Expanding the biotechnology potential of lactobacilli through comparative genomics of 213 strains and associated genera.</title>
        <authorList>
            <person name="Sun Z."/>
            <person name="Harris H.M."/>
            <person name="McCann A."/>
            <person name="Guo C."/>
            <person name="Argimon S."/>
            <person name="Zhang W."/>
            <person name="Yang X."/>
            <person name="Jeffery I.B."/>
            <person name="Cooney J.C."/>
            <person name="Kagawa T.F."/>
            <person name="Liu W."/>
            <person name="Song Y."/>
            <person name="Salvetti E."/>
            <person name="Wrobel A."/>
            <person name="Rasinkangas P."/>
            <person name="Parkhill J."/>
            <person name="Rea M.C."/>
            <person name="O'Sullivan O."/>
            <person name="Ritari J."/>
            <person name="Douillard F.P."/>
            <person name="Paul Ross R."/>
            <person name="Yang R."/>
            <person name="Briner A.E."/>
            <person name="Felis G.E."/>
            <person name="de Vos W.M."/>
            <person name="Barrangou R."/>
            <person name="Klaenhammer T.R."/>
            <person name="Caufield P.W."/>
            <person name="Cui Y."/>
            <person name="Zhang H."/>
            <person name="O'Toole P.W."/>
        </authorList>
    </citation>
    <scope>NUCLEOTIDE SEQUENCE [LARGE SCALE GENOMIC DNA]</scope>
    <source>
        <strain evidence="20 21">DSM 18630</strain>
    </source>
</reference>
<feature type="transmembrane region" description="Helical" evidence="19">
    <location>
        <begin position="108"/>
        <end position="130"/>
    </location>
</feature>
<dbReference type="RefSeq" id="WP_057870572.1">
    <property type="nucleotide sequence ID" value="NZ_AZGB01000001.1"/>
</dbReference>
<evidence type="ECO:0000313" key="21">
    <source>
        <dbReference type="Proteomes" id="UP000051451"/>
    </source>
</evidence>
<proteinExistence type="inferred from homology"/>
<name>A0A0R1VRQ7_9LACO</name>
<feature type="transmembrane region" description="Helical" evidence="19">
    <location>
        <begin position="43"/>
        <end position="60"/>
    </location>
</feature>
<comment type="cofactor">
    <cofactor evidence="18">
        <name>Mg(2+)</name>
        <dbReference type="ChEBI" id="CHEBI:18420"/>
    </cofactor>
    <text evidence="18">Mn(2+), Zn(2+), Cd(2+) and Co(2+) support activity to lesser extents.</text>
</comment>
<dbReference type="GO" id="GO:0046872">
    <property type="term" value="F:metal ion binding"/>
    <property type="evidence" value="ECO:0007669"/>
    <property type="project" value="UniProtKB-KW"/>
</dbReference>
<feature type="active site" description="Proton acceptor" evidence="15">
    <location>
        <position position="77"/>
    </location>
</feature>
<keyword evidence="5" id="KW-0808">Transferase</keyword>
<dbReference type="PATRIC" id="fig|1423750.3.peg.1671"/>
<protein>
    <recommendedName>
        <fullName evidence="22">Diacylglycerol kinase</fullName>
    </recommendedName>
</protein>
<dbReference type="AlphaFoldDB" id="A0A0R1VRQ7"/>
<dbReference type="GO" id="GO:0005524">
    <property type="term" value="F:ATP binding"/>
    <property type="evidence" value="ECO:0007669"/>
    <property type="project" value="UniProtKB-KW"/>
</dbReference>
<dbReference type="Gene3D" id="1.10.287.3610">
    <property type="match status" value="1"/>
</dbReference>
<evidence type="ECO:0000256" key="2">
    <source>
        <dbReference type="ARBA" id="ARBA00005967"/>
    </source>
</evidence>
<dbReference type="GO" id="GO:0016301">
    <property type="term" value="F:kinase activity"/>
    <property type="evidence" value="ECO:0007669"/>
    <property type="project" value="UniProtKB-KW"/>
</dbReference>
<keyword evidence="18" id="KW-0460">Magnesium</keyword>
<dbReference type="InterPro" id="IPR000829">
    <property type="entry name" value="DAGK"/>
</dbReference>
<comment type="subcellular location">
    <subcellularLocation>
        <location evidence="1">Cell membrane</location>
        <topology evidence="1">Multi-pass membrane protein</topology>
    </subcellularLocation>
</comment>
<evidence type="ECO:0000256" key="3">
    <source>
        <dbReference type="ARBA" id="ARBA00022475"/>
    </source>
</evidence>
<comment type="caution">
    <text evidence="20">The sequence shown here is derived from an EMBL/GenBank/DDBJ whole genome shotgun (WGS) entry which is preliminary data.</text>
</comment>
<evidence type="ECO:0000256" key="15">
    <source>
        <dbReference type="PIRSR" id="PIRSR600829-1"/>
    </source>
</evidence>
<feature type="binding site" evidence="16">
    <location>
        <position position="77"/>
    </location>
    <ligand>
        <name>substrate</name>
    </ligand>
</feature>
<keyword evidence="13" id="KW-0594">Phospholipid biosynthesis</keyword>
<dbReference type="GeneID" id="98317825"/>
<dbReference type="STRING" id="1423750.FC89_GL001628"/>
<keyword evidence="10 19" id="KW-1133">Transmembrane helix</keyword>
<feature type="binding site" evidence="18">
    <location>
        <position position="84"/>
    </location>
    <ligand>
        <name>a divalent metal cation</name>
        <dbReference type="ChEBI" id="CHEBI:60240"/>
    </ligand>
</feature>
<evidence type="ECO:0000256" key="4">
    <source>
        <dbReference type="ARBA" id="ARBA00022516"/>
    </source>
</evidence>
<keyword evidence="14" id="KW-1208">Phospholipid metabolism</keyword>
<accession>A0A0R1VRQ7</accession>
<keyword evidence="8" id="KW-0418">Kinase</keyword>
<evidence type="ECO:0000256" key="18">
    <source>
        <dbReference type="PIRSR" id="PIRSR600829-4"/>
    </source>
</evidence>
<keyword evidence="7 17" id="KW-0547">Nucleotide-binding</keyword>
<keyword evidence="11" id="KW-0443">Lipid metabolism</keyword>
<keyword evidence="18" id="KW-0479">Metal-binding</keyword>
<keyword evidence="21" id="KW-1185">Reference proteome</keyword>
<evidence type="ECO:0000256" key="12">
    <source>
        <dbReference type="ARBA" id="ARBA00023136"/>
    </source>
</evidence>
<evidence type="ECO:0000256" key="17">
    <source>
        <dbReference type="PIRSR" id="PIRSR600829-3"/>
    </source>
</evidence>
<evidence type="ECO:0000256" key="5">
    <source>
        <dbReference type="ARBA" id="ARBA00022679"/>
    </source>
</evidence>
<dbReference type="GO" id="GO:0005886">
    <property type="term" value="C:plasma membrane"/>
    <property type="evidence" value="ECO:0007669"/>
    <property type="project" value="UniProtKB-SubCell"/>
</dbReference>
<dbReference type="InterPro" id="IPR036945">
    <property type="entry name" value="DAGK_sf"/>
</dbReference>
<feature type="binding site" evidence="17">
    <location>
        <position position="84"/>
    </location>
    <ligand>
        <name>ATP</name>
        <dbReference type="ChEBI" id="CHEBI:30616"/>
    </ligand>
</feature>
<dbReference type="PANTHER" id="PTHR34299">
    <property type="entry name" value="DIACYLGLYCEROL KINASE"/>
    <property type="match status" value="1"/>
</dbReference>
<dbReference type="EMBL" id="AZGB01000001">
    <property type="protein sequence ID" value="KRM08290.1"/>
    <property type="molecule type" value="Genomic_DNA"/>
</dbReference>
<keyword evidence="4" id="KW-0444">Lipid biosynthesis</keyword>
<dbReference type="CDD" id="cd14265">
    <property type="entry name" value="UDPK_IM_like"/>
    <property type="match status" value="1"/>
</dbReference>
<evidence type="ECO:0000256" key="10">
    <source>
        <dbReference type="ARBA" id="ARBA00022989"/>
    </source>
</evidence>
<evidence type="ECO:0000256" key="11">
    <source>
        <dbReference type="ARBA" id="ARBA00023098"/>
    </source>
</evidence>
<evidence type="ECO:0008006" key="22">
    <source>
        <dbReference type="Google" id="ProtNLM"/>
    </source>
</evidence>
<evidence type="ECO:0000256" key="19">
    <source>
        <dbReference type="SAM" id="Phobius"/>
    </source>
</evidence>
<comment type="similarity">
    <text evidence="2">Belongs to the bacterial diacylglycerol kinase family.</text>
</comment>
<feature type="binding site" evidence="17">
    <location>
        <begin position="103"/>
        <end position="104"/>
    </location>
    <ligand>
        <name>ATP</name>
        <dbReference type="ChEBI" id="CHEBI:30616"/>
    </ligand>
</feature>
<evidence type="ECO:0000256" key="9">
    <source>
        <dbReference type="ARBA" id="ARBA00022840"/>
    </source>
</evidence>
<gene>
    <name evidence="20" type="ORF">FC89_GL001628</name>
</gene>
<dbReference type="Proteomes" id="UP000051451">
    <property type="component" value="Unassembled WGS sequence"/>
</dbReference>
<keyword evidence="6 19" id="KW-0812">Transmembrane</keyword>
<dbReference type="InterPro" id="IPR033717">
    <property type="entry name" value="UDPK"/>
</dbReference>
<organism evidence="20 21">
    <name type="scientific">Liquorilactobacillus ghanensis DSM 18630</name>
    <dbReference type="NCBI Taxonomy" id="1423750"/>
    <lineage>
        <taxon>Bacteria</taxon>
        <taxon>Bacillati</taxon>
        <taxon>Bacillota</taxon>
        <taxon>Bacilli</taxon>
        <taxon>Lactobacillales</taxon>
        <taxon>Lactobacillaceae</taxon>
        <taxon>Liquorilactobacillus</taxon>
    </lineage>
</organism>
<keyword evidence="3" id="KW-1003">Cell membrane</keyword>
<evidence type="ECO:0000256" key="1">
    <source>
        <dbReference type="ARBA" id="ARBA00004651"/>
    </source>
</evidence>
<feature type="binding site" evidence="18">
    <location>
        <position position="36"/>
    </location>
    <ligand>
        <name>a divalent metal cation</name>
        <dbReference type="ChEBI" id="CHEBI:60240"/>
    </ligand>
</feature>
<evidence type="ECO:0000256" key="8">
    <source>
        <dbReference type="ARBA" id="ARBA00022777"/>
    </source>
</evidence>
<keyword evidence="12 19" id="KW-0472">Membrane</keyword>
<evidence type="ECO:0000256" key="6">
    <source>
        <dbReference type="ARBA" id="ARBA00022692"/>
    </source>
</evidence>
<feature type="binding site" evidence="16">
    <location>
        <position position="107"/>
    </location>
    <ligand>
        <name>substrate</name>
    </ligand>
</feature>
<evidence type="ECO:0000256" key="7">
    <source>
        <dbReference type="ARBA" id="ARBA00022741"/>
    </source>
</evidence>
<dbReference type="PANTHER" id="PTHR34299:SF1">
    <property type="entry name" value="DIACYLGLYCEROL KINASE"/>
    <property type="match status" value="1"/>
</dbReference>
<sequence length="135" mass="15485">MDLKDKKQVRNCWKNHNFKESLRHALAGLACVWRDERNFRFDVWAAAGVIILGALLRLQLIEWLWLGWAIMSVLASELWNTVLENVVDLVTDYQRHPLAKKAKDMASAAVLLNAIFAAFVGISVLGVRLWQLLMR</sequence>
<evidence type="ECO:0000256" key="16">
    <source>
        <dbReference type="PIRSR" id="PIRSR600829-2"/>
    </source>
</evidence>
<evidence type="ECO:0000313" key="20">
    <source>
        <dbReference type="EMBL" id="KRM08290.1"/>
    </source>
</evidence>
<evidence type="ECO:0000256" key="14">
    <source>
        <dbReference type="ARBA" id="ARBA00023264"/>
    </source>
</evidence>
<dbReference type="Pfam" id="PF01219">
    <property type="entry name" value="DAGK_prokar"/>
    <property type="match status" value="1"/>
</dbReference>